<evidence type="ECO:0000256" key="2">
    <source>
        <dbReference type="PROSITE-ProRule" id="PRU00252"/>
    </source>
</evidence>
<evidence type="ECO:0000313" key="4">
    <source>
        <dbReference type="Proteomes" id="UP000030730"/>
    </source>
</evidence>
<dbReference type="PANTHER" id="PTHR10302:SF27">
    <property type="entry name" value="SINGLE-STRANDED DNA-BINDING PROTEIN"/>
    <property type="match status" value="1"/>
</dbReference>
<keyword evidence="4" id="KW-1185">Reference proteome</keyword>
<dbReference type="EMBL" id="LN681536">
    <property type="protein sequence ID" value="CEK40374.1"/>
    <property type="molecule type" value="Genomic_DNA"/>
</dbReference>
<dbReference type="GO" id="GO:0009295">
    <property type="term" value="C:nucleoid"/>
    <property type="evidence" value="ECO:0007669"/>
    <property type="project" value="TreeGrafter"/>
</dbReference>
<evidence type="ECO:0000313" key="3">
    <source>
        <dbReference type="EMBL" id="CEK40374.1"/>
    </source>
</evidence>
<dbReference type="NCBIfam" id="TIGR00621">
    <property type="entry name" value="ssb"/>
    <property type="match status" value="1"/>
</dbReference>
<dbReference type="InterPro" id="IPR000424">
    <property type="entry name" value="Primosome_PriB/ssb"/>
</dbReference>
<dbReference type="PROSITE" id="PS50935">
    <property type="entry name" value="SSB"/>
    <property type="match status" value="1"/>
</dbReference>
<gene>
    <name evidence="3" type="primary">ssb</name>
    <name evidence="3" type="ORF">PHICD146_20045</name>
</gene>
<dbReference type="SUPFAM" id="SSF50249">
    <property type="entry name" value="Nucleic acid-binding proteins"/>
    <property type="match status" value="1"/>
</dbReference>
<dbReference type="GO" id="GO:0006260">
    <property type="term" value="P:DNA replication"/>
    <property type="evidence" value="ECO:0007669"/>
    <property type="project" value="InterPro"/>
</dbReference>
<evidence type="ECO:0000256" key="1">
    <source>
        <dbReference type="ARBA" id="ARBA00023125"/>
    </source>
</evidence>
<dbReference type="OrthoDB" id="15239at10239"/>
<dbReference type="HAMAP" id="MF_00984">
    <property type="entry name" value="SSB"/>
    <property type="match status" value="1"/>
</dbReference>
<reference evidence="3 4" key="1">
    <citation type="submission" date="2014-12" db="EMBL/GenBank/DDBJ databases">
        <title>Whole Genome Sequence and Molecular Characterization of Siphoviridae / Myoviridae Phage Infecting Clostridium difficile.</title>
        <authorList>
            <person name="Monot M."/>
        </authorList>
    </citation>
    <scope>NUCLEOTIDE SEQUENCE [LARGE SCALE GENOMIC DNA]</scope>
</reference>
<keyword evidence="1 2" id="KW-0238">DNA-binding</keyword>
<dbReference type="Pfam" id="PF00436">
    <property type="entry name" value="SSB"/>
    <property type="match status" value="1"/>
</dbReference>
<dbReference type="GO" id="GO:0003697">
    <property type="term" value="F:single-stranded DNA binding"/>
    <property type="evidence" value="ECO:0007669"/>
    <property type="project" value="InterPro"/>
</dbReference>
<dbReference type="RefSeq" id="YP_009214173.1">
    <property type="nucleotide sequence ID" value="NC_028958.1"/>
</dbReference>
<dbReference type="Proteomes" id="UP000030730">
    <property type="component" value="Genome"/>
</dbReference>
<dbReference type="InterPro" id="IPR012340">
    <property type="entry name" value="NA-bd_OB-fold"/>
</dbReference>
<name>A0A0A8WIM3_9CAUD</name>
<dbReference type="CDD" id="cd04496">
    <property type="entry name" value="SSB_OBF"/>
    <property type="match status" value="1"/>
</dbReference>
<dbReference type="GeneID" id="26647075"/>
<protein>
    <submittedName>
        <fullName evidence="3">Single-stranded DNA-binding protein 2</fullName>
    </submittedName>
</protein>
<dbReference type="InterPro" id="IPR011344">
    <property type="entry name" value="ssDNA-bd"/>
</dbReference>
<organism evidence="3 4">
    <name type="scientific">Clostridium phage phiCD146</name>
    <dbReference type="NCBI Taxonomy" id="1582151"/>
    <lineage>
        <taxon>Viruses</taxon>
        <taxon>Duplodnaviria</taxon>
        <taxon>Heunggongvirae</taxon>
        <taxon>Uroviricota</taxon>
        <taxon>Caudoviricetes</taxon>
        <taxon>Leicestervirus</taxon>
        <taxon>Leicestervirus CD146</taxon>
    </lineage>
</organism>
<sequence>MRIVRERLEMNNTTLIGRLTRDPELKYIPGSGTAVSTFTIAVDRDYVKKDGTKETDFIPIEMMGKLAEVCANNLGKGRLVAVEGSIRVNLYEKDGEKRTYTKVHANKIKFLDYKKEDNGKECKFEPEGFHPVDVFDDCLPF</sequence>
<dbReference type="KEGG" id="vg:26647075"/>
<accession>A0A0A8WIM3</accession>
<dbReference type="PANTHER" id="PTHR10302">
    <property type="entry name" value="SINGLE-STRANDED DNA-BINDING PROTEIN"/>
    <property type="match status" value="1"/>
</dbReference>
<proteinExistence type="inferred from homology"/>
<dbReference type="Gene3D" id="2.40.50.140">
    <property type="entry name" value="Nucleic acid-binding proteins"/>
    <property type="match status" value="1"/>
</dbReference>